<organism evidence="1 2">
    <name type="scientific">Daphnia magna</name>
    <dbReference type="NCBI Taxonomy" id="35525"/>
    <lineage>
        <taxon>Eukaryota</taxon>
        <taxon>Metazoa</taxon>
        <taxon>Ecdysozoa</taxon>
        <taxon>Arthropoda</taxon>
        <taxon>Crustacea</taxon>
        <taxon>Branchiopoda</taxon>
        <taxon>Diplostraca</taxon>
        <taxon>Cladocera</taxon>
        <taxon>Anomopoda</taxon>
        <taxon>Daphniidae</taxon>
        <taxon>Daphnia</taxon>
    </lineage>
</organism>
<gene>
    <name evidence="1" type="ORF">OUZ56_013066</name>
</gene>
<proteinExistence type="predicted"/>
<name>A0ABQ9Z4S5_9CRUS</name>
<keyword evidence="2" id="KW-1185">Reference proteome</keyword>
<evidence type="ECO:0000313" key="1">
    <source>
        <dbReference type="EMBL" id="KAK4007905.1"/>
    </source>
</evidence>
<comment type="caution">
    <text evidence="1">The sequence shown here is derived from an EMBL/GenBank/DDBJ whole genome shotgun (WGS) entry which is preliminary data.</text>
</comment>
<dbReference type="EMBL" id="JAOYFB010000002">
    <property type="protein sequence ID" value="KAK4007905.1"/>
    <property type="molecule type" value="Genomic_DNA"/>
</dbReference>
<protein>
    <submittedName>
        <fullName evidence="1">Uncharacterized protein</fullName>
    </submittedName>
</protein>
<evidence type="ECO:0000313" key="2">
    <source>
        <dbReference type="Proteomes" id="UP001234178"/>
    </source>
</evidence>
<reference evidence="1 2" key="1">
    <citation type="journal article" date="2023" name="Nucleic Acids Res.">
        <title>The hologenome of Daphnia magna reveals possible DNA methylation and microbiome-mediated evolution of the host genome.</title>
        <authorList>
            <person name="Chaturvedi A."/>
            <person name="Li X."/>
            <person name="Dhandapani V."/>
            <person name="Marshall H."/>
            <person name="Kissane S."/>
            <person name="Cuenca-Cambronero M."/>
            <person name="Asole G."/>
            <person name="Calvet F."/>
            <person name="Ruiz-Romero M."/>
            <person name="Marangio P."/>
            <person name="Guigo R."/>
            <person name="Rago D."/>
            <person name="Mirbahai L."/>
            <person name="Eastwood N."/>
            <person name="Colbourne J.K."/>
            <person name="Zhou J."/>
            <person name="Mallon E."/>
            <person name="Orsini L."/>
        </authorList>
    </citation>
    <scope>NUCLEOTIDE SEQUENCE [LARGE SCALE GENOMIC DNA]</scope>
    <source>
        <strain evidence="1">LRV0_1</strain>
    </source>
</reference>
<accession>A0ABQ9Z4S5</accession>
<sequence length="107" mass="12212">MKIKQSQRKTDAGHLTFNEDNESNKTTAYILLIQWHQWPSSTRKTDVKRGAPTPSPFNLSRILNDEQGVRVLYSSGHSATLALYHHLRRVPGLLQRPLDTNTAGRYL</sequence>
<dbReference type="Proteomes" id="UP001234178">
    <property type="component" value="Unassembled WGS sequence"/>
</dbReference>